<protein>
    <submittedName>
        <fullName evidence="2">Uncharacterized protein</fullName>
    </submittedName>
</protein>
<dbReference type="HOGENOM" id="CLU_1099998_0_0_1"/>
<dbReference type="Gramene" id="OPUNC06G17050.1">
    <property type="protein sequence ID" value="OPUNC06G17050.1"/>
    <property type="gene ID" value="OPUNC06G17050"/>
</dbReference>
<dbReference type="EnsemblPlants" id="OPUNC06G17050.1">
    <property type="protein sequence ID" value="OPUNC06G17050.1"/>
    <property type="gene ID" value="OPUNC06G17050"/>
</dbReference>
<accession>A0A0E0LCS3</accession>
<evidence type="ECO:0000313" key="2">
    <source>
        <dbReference type="EnsemblPlants" id="OPUNC06G17050.1"/>
    </source>
</evidence>
<evidence type="ECO:0000313" key="3">
    <source>
        <dbReference type="Proteomes" id="UP000026962"/>
    </source>
</evidence>
<dbReference type="AlphaFoldDB" id="A0A0E0LCS3"/>
<proteinExistence type="predicted"/>
<reference evidence="2" key="1">
    <citation type="submission" date="2015-04" db="UniProtKB">
        <authorList>
            <consortium name="EnsemblPlants"/>
        </authorList>
    </citation>
    <scope>IDENTIFICATION</scope>
</reference>
<dbReference type="Proteomes" id="UP000026962">
    <property type="component" value="Chromosome 6"/>
</dbReference>
<keyword evidence="3" id="KW-1185">Reference proteome</keyword>
<feature type="region of interest" description="Disordered" evidence="1">
    <location>
        <begin position="1"/>
        <end position="102"/>
    </location>
</feature>
<feature type="compositionally biased region" description="Basic and acidic residues" evidence="1">
    <location>
        <begin position="10"/>
        <end position="30"/>
    </location>
</feature>
<name>A0A0E0LCS3_ORYPU</name>
<sequence length="253" mass="27618">MASSIPPANTRHDVLAGAEKQPRHSHDVKQPRLSRWPQLATVRIARSGDHELRATGSDDFELVASGSGGPAAKKQRGGQRPMRKEEPGRGRGDEKDEACDAAATTRASRSVILSKSPAFWLPGSDKFGADLAAASSSKGLQSAEELYEVTIETVTNPVTSRSKWEREVSGCLTPFCLLHRRVPACTHSYPRLHALGQDEERSSNRVFPSGLARKVDLHEWNQALRVVRATKHALLSSAGASQPTYRQPNMPLE</sequence>
<organism evidence="2">
    <name type="scientific">Oryza punctata</name>
    <name type="common">Red rice</name>
    <dbReference type="NCBI Taxonomy" id="4537"/>
    <lineage>
        <taxon>Eukaryota</taxon>
        <taxon>Viridiplantae</taxon>
        <taxon>Streptophyta</taxon>
        <taxon>Embryophyta</taxon>
        <taxon>Tracheophyta</taxon>
        <taxon>Spermatophyta</taxon>
        <taxon>Magnoliopsida</taxon>
        <taxon>Liliopsida</taxon>
        <taxon>Poales</taxon>
        <taxon>Poaceae</taxon>
        <taxon>BOP clade</taxon>
        <taxon>Oryzoideae</taxon>
        <taxon>Oryzeae</taxon>
        <taxon>Oryzinae</taxon>
        <taxon>Oryza</taxon>
    </lineage>
</organism>
<evidence type="ECO:0000256" key="1">
    <source>
        <dbReference type="SAM" id="MobiDB-lite"/>
    </source>
</evidence>
<feature type="compositionally biased region" description="Basic and acidic residues" evidence="1">
    <location>
        <begin position="82"/>
        <end position="94"/>
    </location>
</feature>
<reference evidence="2" key="2">
    <citation type="submission" date="2018-05" db="EMBL/GenBank/DDBJ databases">
        <title>OpunRS2 (Oryza punctata Reference Sequence Version 2).</title>
        <authorList>
            <person name="Zhang J."/>
            <person name="Kudrna D."/>
            <person name="Lee S."/>
            <person name="Talag J."/>
            <person name="Welchert J."/>
            <person name="Wing R.A."/>
        </authorList>
    </citation>
    <scope>NUCLEOTIDE SEQUENCE [LARGE SCALE GENOMIC DNA]</scope>
</reference>